<dbReference type="InterPro" id="IPR022155">
    <property type="entry name" value="DUF3684"/>
</dbReference>
<evidence type="ECO:0000259" key="2">
    <source>
        <dbReference type="Pfam" id="PF25794"/>
    </source>
</evidence>
<dbReference type="InterPro" id="IPR036890">
    <property type="entry name" value="HATPase_C_sf"/>
</dbReference>
<dbReference type="OrthoDB" id="10031156at2759"/>
<dbReference type="Gene3D" id="3.30.565.10">
    <property type="entry name" value="Histidine kinase-like ATPase, C-terminal domain"/>
    <property type="match status" value="1"/>
</dbReference>
<dbReference type="EMBL" id="KZ679016">
    <property type="protein sequence ID" value="PSS10499.1"/>
    <property type="molecule type" value="Genomic_DNA"/>
</dbReference>
<dbReference type="PANTHER" id="PTHR47839">
    <property type="entry name" value="DOMAIN PROTEIN, PUTATIVE (AFU_ORTHOLOGUE AFUA_6G04830)-RELATED"/>
    <property type="match status" value="1"/>
</dbReference>
<dbReference type="STRING" id="857342.A0A2T3ASM5"/>
<name>A0A2T3ASM5_AMORE</name>
<dbReference type="RefSeq" id="XP_024717678.1">
    <property type="nucleotide sequence ID" value="XM_024862941.1"/>
</dbReference>
<feature type="region of interest" description="Disordered" evidence="1">
    <location>
        <begin position="1460"/>
        <end position="1500"/>
    </location>
</feature>
<sequence>MDFTKLRAAALRDGDDEEAVTVNTRALIDKVLARYSGEWTTLRELLQNAADAQATTVTIKFETLPSASVPLSNTTNQSEVLKHVLLHHTLRRLLVSNDGLPFGVNDWARLKRIAEGNPDETKIGAFGVGFYSVFADCEEPFVSSGDQAMAFYWKGNSLFTRKLQIPAEEANPNTSFVLDYRNTTTPMPNLLSISQFLATSLTFVALQNIELWVDDWKIISLQKKAAPSVEVPIARDVETKTKEGLMQVRSMDRESVQMDATFMNVVGWKPSLTVPKPGTYDSGYGSNSTDVPSLRSFFSRLTSSSSHTQLKTKAMREAQALQEVVLEDLTALTTAHVFLRVTTAVVRTSVSASFASELERATKKPPPKTTKLAILTSSYDETAASAKESAVSKAVDIFSSVLPSKKPGGRIFIGFPTHQTTGAGMHLSAPSVIPTVERESIDLNARWVRTWNIEMLRVAGIMARLAFANEMADLSEKVKRAAELAGHGTKVKKEQIAEFMPEALHILRTFTFGDSTPSSQVSHIIEEAFWTAYKKPFIEVYSTRGVLPTTNVRLAKEDLSGFVEGIPVVPEALVEEGFVNKLKEFGLITDITISDVKQELEAKALNKSQLIQFIGWAGRKAITGDIDGPTINSLMEVAVATVGEEDQGGVIALGSIKNYLNVNKIPAEVPTPPSTIPFQFTRQSSSNELQALGWEPLEIVPWLRFLIETNNTRDASQSLTASVRFAAQILAILSKSWDTLSQSSKTTVVELLRYITVVPTTSGMKQPGDAFFPSVKLFDDLPTVTSCPGVKEKFLAAIGVRKTVDLETIFSRLLTPAPDAKEGEISTNKRHMEVIKYLASVKDDIPAEDLKKLKNSRICPAEAGPRGQENTLATAKLYRVSELFEPKETLRNLRLPLLHWPGQLNNYRPGSVEGRFLTMLGLRAYPSVPELIDMMASGEVELRNRAMVYFIANHNINHYDAFDVFSTTKPFLPLQGDGSRLVSPAECFTNEKCAVLGFNILKRELHNHASKFGVAVDPPITECVNRLIAKPPQSTREASILFGYFSGRLGEIGQNNVSKLADARIVPVISQRTTENGFVDEKGKGLGAVKHITPRQSYLGSSTLYNEIFDFVDFGNEANAFLLKCGSKFEPTKLELAAFACNEPARLLGILQSPEKYLAMLRSLADEVATLKRDKVLWKRMKASKFLLGSIEIAGNTESRKSVNEESSNREKSEKFSVSHEEFMADDDLEEAPIKQYQLAMPSQIVIVDDYTSYRLFKGSLVCAPMEDKLEDFYIALGSSPLGSLVQEDLRLGSPSEKQTSAVKLRQHVLERSKLFLHESARDNIKHDSRWLDKNLSVQNVSSISLRRSLTGHSLSHTEKRSAAISSERHKGWTLYITVGNYDTYQISQAVCKLLLERPTQQSYLTFETFLNLNLLQLRSRGYNVERILRAKAAEQRIAEEERKKQLAAEQAQIKEQEEEWKRQALVESAPAREDREQSPQPKMPGSFGSDSPPEDRRRTRGLFSGLTRRLGINSSGEVQQQLQSFLGGDHPDSTPPPTYDEANANNGAVTKSAGGKAGGGTEQVSSPAAVQQNLLNAIQSSRAYDSSTLFSPPTTQQIKEQASYCDSTPESNITFLADSANGMRIFVSKTLSSTTDFLTQNSSALNAFASLIYEVADVYTLPRKALHIFYDESGGTIAFNSNGSIFCNFRFYAQLHQRRIGVGEGKVEAISYWWVVIAHELAHNLVKAHSADHSFYTEMLVSNYFPKMMAKATSYMTAAPARRQVEDVSLLD</sequence>
<keyword evidence="4" id="KW-1185">Reference proteome</keyword>
<dbReference type="Pfam" id="PF25794">
    <property type="entry name" value="SACS"/>
    <property type="match status" value="1"/>
</dbReference>
<reference evidence="3 4" key="1">
    <citation type="journal article" date="2018" name="New Phytol.">
        <title>Comparative genomics and transcriptomics depict ericoid mycorrhizal fungi as versatile saprotrophs and plant mutualists.</title>
        <authorList>
            <person name="Martino E."/>
            <person name="Morin E."/>
            <person name="Grelet G.A."/>
            <person name="Kuo A."/>
            <person name="Kohler A."/>
            <person name="Daghino S."/>
            <person name="Barry K.W."/>
            <person name="Cichocki N."/>
            <person name="Clum A."/>
            <person name="Dockter R.B."/>
            <person name="Hainaut M."/>
            <person name="Kuo R.C."/>
            <person name="LaButti K."/>
            <person name="Lindahl B.D."/>
            <person name="Lindquist E.A."/>
            <person name="Lipzen A."/>
            <person name="Khouja H.R."/>
            <person name="Magnuson J."/>
            <person name="Murat C."/>
            <person name="Ohm R.A."/>
            <person name="Singer S.W."/>
            <person name="Spatafora J.W."/>
            <person name="Wang M."/>
            <person name="Veneault-Fourrey C."/>
            <person name="Henrissat B."/>
            <person name="Grigoriev I.V."/>
            <person name="Martin F.M."/>
            <person name="Perotto S."/>
        </authorList>
    </citation>
    <scope>NUCLEOTIDE SEQUENCE [LARGE SCALE GENOMIC DNA]</scope>
    <source>
        <strain evidence="3 4">ATCC 22711</strain>
    </source>
</reference>
<dbReference type="NCBIfam" id="NF047352">
    <property type="entry name" value="P_loop_sacsin"/>
    <property type="match status" value="1"/>
</dbReference>
<dbReference type="InterPro" id="IPR058210">
    <property type="entry name" value="SACS/Nov_dom"/>
</dbReference>
<evidence type="ECO:0000313" key="3">
    <source>
        <dbReference type="EMBL" id="PSS10499.1"/>
    </source>
</evidence>
<dbReference type="GeneID" id="36571022"/>
<gene>
    <name evidence="3" type="ORF">M430DRAFT_145352</name>
</gene>
<feature type="compositionally biased region" description="Basic and acidic residues" evidence="1">
    <location>
        <begin position="1460"/>
        <end position="1478"/>
    </location>
</feature>
<organism evidence="3 4">
    <name type="scientific">Amorphotheca resinae ATCC 22711</name>
    <dbReference type="NCBI Taxonomy" id="857342"/>
    <lineage>
        <taxon>Eukaryota</taxon>
        <taxon>Fungi</taxon>
        <taxon>Dikarya</taxon>
        <taxon>Ascomycota</taxon>
        <taxon>Pezizomycotina</taxon>
        <taxon>Leotiomycetes</taxon>
        <taxon>Helotiales</taxon>
        <taxon>Amorphothecaceae</taxon>
        <taxon>Amorphotheca</taxon>
    </lineage>
</organism>
<dbReference type="PANTHER" id="PTHR47839:SF1">
    <property type="entry name" value="DOMAIN PROTEIN, PUTATIVE (AFU_ORTHOLOGUE AFUA_6G04830)-RELATED"/>
    <property type="match status" value="1"/>
</dbReference>
<feature type="region of interest" description="Disordered" evidence="1">
    <location>
        <begin position="1526"/>
        <end position="1568"/>
    </location>
</feature>
<protein>
    <recommendedName>
        <fullName evidence="2">Sacsin/Nov domain-containing protein</fullName>
    </recommendedName>
</protein>
<dbReference type="Proteomes" id="UP000241818">
    <property type="component" value="Unassembled WGS sequence"/>
</dbReference>
<feature type="domain" description="Sacsin/Nov" evidence="2">
    <location>
        <begin position="27"/>
        <end position="150"/>
    </location>
</feature>
<evidence type="ECO:0000256" key="1">
    <source>
        <dbReference type="SAM" id="MobiDB-lite"/>
    </source>
</evidence>
<dbReference type="SUPFAM" id="SSF55874">
    <property type="entry name" value="ATPase domain of HSP90 chaperone/DNA topoisomerase II/histidine kinase"/>
    <property type="match status" value="1"/>
</dbReference>
<evidence type="ECO:0000313" key="4">
    <source>
        <dbReference type="Proteomes" id="UP000241818"/>
    </source>
</evidence>
<proteinExistence type="predicted"/>
<dbReference type="InParanoid" id="A0A2T3ASM5"/>
<dbReference type="Pfam" id="PF12449">
    <property type="entry name" value="DUF3684"/>
    <property type="match status" value="1"/>
</dbReference>
<accession>A0A2T3ASM5</accession>